<dbReference type="Proteomes" id="UP000009319">
    <property type="component" value="Unassembled WGS sequence"/>
</dbReference>
<evidence type="ECO:0000313" key="1">
    <source>
        <dbReference type="EMBL" id="CCM75827.1"/>
    </source>
</evidence>
<protein>
    <submittedName>
        <fullName evidence="1">Uncharacterized protein</fullName>
    </submittedName>
</protein>
<dbReference type="STRING" id="1211777.BN77_3006"/>
<dbReference type="HOGENOM" id="CLU_2555921_0_0_5"/>
<proteinExistence type="predicted"/>
<comment type="caution">
    <text evidence="1">The sequence shown here is derived from an EMBL/GenBank/DDBJ whole genome shotgun (WGS) entry which is preliminary data.</text>
</comment>
<dbReference type="AlphaFoldDB" id="K0PWX0"/>
<name>K0PWX0_9HYPH</name>
<sequence length="82" mass="9279">MPDVTLREIDPVQLLGAPHIGSYMQMGRASDRQIRGSVIFEEYVNSPREVPPTGHLDGHIHAARLSQLVITVQPSWLRHRSR</sequence>
<organism evidence="1 2">
    <name type="scientific">Rhizobium mesoamericanum STM3625</name>
    <dbReference type="NCBI Taxonomy" id="1211777"/>
    <lineage>
        <taxon>Bacteria</taxon>
        <taxon>Pseudomonadati</taxon>
        <taxon>Pseudomonadota</taxon>
        <taxon>Alphaproteobacteria</taxon>
        <taxon>Hyphomicrobiales</taxon>
        <taxon>Rhizobiaceae</taxon>
        <taxon>Rhizobium/Agrobacterium group</taxon>
        <taxon>Rhizobium</taxon>
    </lineage>
</organism>
<reference evidence="1 2" key="1">
    <citation type="journal article" date="2013" name="Genome Announc.">
        <title>Draft Genome Sequence of Rhizobium mesoamericanum STM3625, a Nitrogen-Fixing Symbiont of Mimosa pudica Isolated in French Guiana (South America).</title>
        <authorList>
            <person name="Moulin L."/>
            <person name="Mornico D."/>
            <person name="Melkonian R."/>
            <person name="Klonowska A."/>
        </authorList>
    </citation>
    <scope>NUCLEOTIDE SEQUENCE [LARGE SCALE GENOMIC DNA]</scope>
    <source>
        <strain evidence="1 2">STM3625</strain>
    </source>
</reference>
<evidence type="ECO:0000313" key="2">
    <source>
        <dbReference type="Proteomes" id="UP000009319"/>
    </source>
</evidence>
<gene>
    <name evidence="1" type="ORF">BN77_3006</name>
</gene>
<accession>K0PWX0</accession>
<keyword evidence="2" id="KW-1185">Reference proteome</keyword>
<dbReference type="EMBL" id="CANI01000020">
    <property type="protein sequence ID" value="CCM75827.1"/>
    <property type="molecule type" value="Genomic_DNA"/>
</dbReference>